<dbReference type="InterPro" id="IPR002126">
    <property type="entry name" value="Cadherin-like_dom"/>
</dbReference>
<evidence type="ECO:0000313" key="2">
    <source>
        <dbReference type="EMBL" id="KMM86941.1"/>
    </source>
</evidence>
<comment type="caution">
    <text evidence="2">The sequence shown here is derived from an EMBL/GenBank/DDBJ whole genome shotgun (WGS) entry which is preliminary data.</text>
</comment>
<dbReference type="InterPro" id="IPR046920">
    <property type="entry name" value="ABC-3C_CTD1"/>
</dbReference>
<feature type="domain" description="Cadherin" evidence="1">
    <location>
        <begin position="301"/>
        <end position="431"/>
    </location>
</feature>
<dbReference type="AlphaFoldDB" id="A0A0J6GQH4"/>
<dbReference type="PROSITE" id="PS50268">
    <property type="entry name" value="CADHERIN_2"/>
    <property type="match status" value="1"/>
</dbReference>
<evidence type="ECO:0000313" key="3">
    <source>
        <dbReference type="EMBL" id="SEB59989.1"/>
    </source>
</evidence>
<dbReference type="Proteomes" id="UP000036395">
    <property type="component" value="Unassembled WGS sequence"/>
</dbReference>
<organism evidence="2 4">
    <name type="scientific">Pseudomonas taetrolens</name>
    <dbReference type="NCBI Taxonomy" id="47884"/>
    <lineage>
        <taxon>Bacteria</taxon>
        <taxon>Pseudomonadati</taxon>
        <taxon>Pseudomonadota</taxon>
        <taxon>Gammaproteobacteria</taxon>
        <taxon>Pseudomonadales</taxon>
        <taxon>Pseudomonadaceae</taxon>
        <taxon>Pseudomonas</taxon>
    </lineage>
</organism>
<dbReference type="GO" id="GO:0016020">
    <property type="term" value="C:membrane"/>
    <property type="evidence" value="ECO:0007669"/>
    <property type="project" value="InterPro"/>
</dbReference>
<evidence type="ECO:0000259" key="1">
    <source>
        <dbReference type="PROSITE" id="PS50268"/>
    </source>
</evidence>
<dbReference type="OrthoDB" id="9149748at2"/>
<dbReference type="GO" id="GO:0007156">
    <property type="term" value="P:homophilic cell adhesion via plasma membrane adhesion molecules"/>
    <property type="evidence" value="ECO:0007669"/>
    <property type="project" value="InterPro"/>
</dbReference>
<evidence type="ECO:0000313" key="5">
    <source>
        <dbReference type="Proteomes" id="UP000183155"/>
    </source>
</evidence>
<dbReference type="RefSeq" id="WP_048378312.1">
    <property type="nucleotide sequence ID" value="NZ_FNRS01000001.1"/>
</dbReference>
<name>A0A0J6GQH4_PSETA</name>
<dbReference type="Pfam" id="PF20276">
    <property type="entry name" value="CTD1"/>
    <property type="match status" value="1"/>
</dbReference>
<gene>
    <name evidence="3" type="ORF">SAMN04490203_0756</name>
    <name evidence="2" type="ORF">TU78_02835</name>
</gene>
<dbReference type="EMBL" id="JYLA01000001">
    <property type="protein sequence ID" value="KMM86941.1"/>
    <property type="molecule type" value="Genomic_DNA"/>
</dbReference>
<keyword evidence="5" id="KW-1185">Reference proteome</keyword>
<dbReference type="PATRIC" id="fig|47884.3.peg.963"/>
<reference evidence="2 4" key="1">
    <citation type="submission" date="2015-02" db="EMBL/GenBank/DDBJ databases">
        <title>Pseudomonas helleri sp. nov. and Pseudomonas weihenstephanensis sp. nov., isolated from raw cows milk.</title>
        <authorList>
            <person name="von Neubeck M."/>
            <person name="Huptas C."/>
            <person name="Wenning M."/>
            <person name="Scherer S."/>
        </authorList>
    </citation>
    <scope>NUCLEOTIDE SEQUENCE [LARGE SCALE GENOMIC DNA]</scope>
    <source>
        <strain evidence="2 4">DSM 21104</strain>
    </source>
</reference>
<evidence type="ECO:0000313" key="4">
    <source>
        <dbReference type="Proteomes" id="UP000036395"/>
    </source>
</evidence>
<dbReference type="STRING" id="47884.SAMN04490203_0756"/>
<accession>A0A0J6GQH4</accession>
<reference evidence="3 5" key="2">
    <citation type="submission" date="2016-10" db="EMBL/GenBank/DDBJ databases">
        <authorList>
            <person name="Varghese N."/>
            <person name="Submissions S."/>
        </authorList>
    </citation>
    <scope>NUCLEOTIDE SEQUENCE [LARGE SCALE GENOMIC DNA]</scope>
    <source>
        <strain evidence="3 5">BS3652</strain>
    </source>
</reference>
<sequence>MIHDATPSWSGYNYQGKVAIHYMLCHIIDKLGADPAYTFQGDSIVLENNEDFELFANGNLVSFHQVKAYAEQSFSSYDDALFGLALNLYSQPGPVGYIHTWKSINFPAGQSLQQAIAAFVQVLINEHVTTPANSTIFKAVNRIKNRNKTARIIGQAFETFTVDQVNDALQLIVADPSLAISRIQIYLYGGDACCSIDDINELIKSKLVDILAMRGGVNTTKQVDSVFHYLLETLDSYVTERHLNKQNNELLHIDVHDVLAILDADFDDVSSEYLAIKFKERFFCLFDEFMSNPDYYTAPEDLDDFVCNLSQIRYSLMSAKPDKLFAYYKNFSPAVRFEGRTNVDQAFAVNENGIADVLLKIFNSLDFQCCENDADQNKLVYRSQSHPENYYLPTTINDKSPTKIAKALIANTRIVVDLYEVNHLIYDGPQVMSLYEQVARHTTPPQLIGIEEREPRDEYFGKLRLIPIQQAMDELNAD</sequence>
<proteinExistence type="predicted"/>
<dbReference type="EMBL" id="FNRS01000001">
    <property type="protein sequence ID" value="SEB59989.1"/>
    <property type="molecule type" value="Genomic_DNA"/>
</dbReference>
<protein>
    <recommendedName>
        <fullName evidence="1">Cadherin domain-containing protein</fullName>
    </recommendedName>
</protein>
<dbReference type="GO" id="GO:0005509">
    <property type="term" value="F:calcium ion binding"/>
    <property type="evidence" value="ECO:0007669"/>
    <property type="project" value="InterPro"/>
</dbReference>
<dbReference type="Proteomes" id="UP000183155">
    <property type="component" value="Unassembled WGS sequence"/>
</dbReference>